<evidence type="ECO:0000256" key="2">
    <source>
        <dbReference type="ARBA" id="ARBA00022679"/>
    </source>
</evidence>
<dbReference type="InterPro" id="IPR037034">
    <property type="entry name" value="RNA_pol_Rpb2_2_sf"/>
</dbReference>
<sequence>MIKKINRENWGNTTSRLIEPNLAQIQIDSYKQFLEEGIKESLLELNPIRDFTGKIFEFEFLSNRIGLPKITPKQAIEKGVTFEAPLWATVKLTNLQTKQSQQQEIFLGDVPVMTSIGTFIINGVERVVVNQLVRSPGAYFTKEIDPHSGRVIHSAEVRPMRGSWLEFIVSRNDHISVRIDRHRKVTATTLIRALGYSTNDDILALFNDVDTDKDHKYIASTLLKDSTTSTEEALLEFYQKVRPGEPAVLENAKALLHQMFFDARRYNLGLVGRYKMNRKLGNTDTPVDKQHTMLSNEDFVGVVRYLISLQNGHGKTDDIDHLANRRLRCVGELVNQTSFKAGLLRLERSIKEKMSLAKPDDLPTPAAFVNPRPIISSITEFFRRNRLSSILDQVNPISEIDNLRRVSVMGPGGITRERASFSMRDIHSSQYSRICPVRSPEGPNIGLVTYLALYTRVNEFGFLESPYHKVEKVTKAGKTTYQVNPKVVYLAADDEEESYITHSEIERAGDTILQQWVPVRYQGKFIEADIDKVQYIDVIPRQALGTSAALIPFVQQDEGTRALMGTHHLTQALPLVKPAAPIVGTGMEGVAAQAMGWVVKADFDGEVIAMDGNHITIKIGKADVAKAATLVSPYDYGFVEVNKDLITYNLRKYHNSSQDTCYNQTPLVNVGDKVKKGDLIINGPSAQNGELALGQNLLIAYAAFEGLGYEDAIVVSDRVVREDLLSSIHIHEHTCDVMNTKLGDEELTRDIPNVSEIDLRNLGTDGVVAIGSVVGPNDILVGKIAPKGETELTAEERLLRAIFGEKAREVRDTSLRLPHGDQGVVVSVRILNREDGDELDAGVIKQIKVKVAQLRKITVGDKVAGRHGNKGVISKIVSEADMPHLADGTPVDIIISPLSVLARMNLGQLLEAQLAFAGQALGKTYALPVFEKVTEEKMERELREAGLPVSGKSQLYDGRTGEAFAQECAVGVGYIIKLNHMVEDKTHARSIGPYSLVTQQPLGGKAQMGGQRLGEMEVWALEAHKAAYSLQEMLTLKSDDVVGRAKAFEAIVKGENIPMSSIPESFKVLVKELNSLGLAVVPTGSVVTAPEDMTAIKPDVAAELAEATSISDELKETDFDEEDNPEADLADEITEESAEAGDLNPDLENQ</sequence>
<dbReference type="InterPro" id="IPR007121">
    <property type="entry name" value="RNA_pol_bsu_CS"/>
</dbReference>
<dbReference type="InterPro" id="IPR007641">
    <property type="entry name" value="RNA_pol_Rpb2_7"/>
</dbReference>
<dbReference type="InterPro" id="IPR014724">
    <property type="entry name" value="RNA_pol_RPB2_OB-fold"/>
</dbReference>
<dbReference type="HAMAP" id="MF_01321">
    <property type="entry name" value="RNApol_bact_RpoB"/>
    <property type="match status" value="1"/>
</dbReference>
<accession>A0A1F5FUV0</accession>
<evidence type="ECO:0000256" key="3">
    <source>
        <dbReference type="ARBA" id="ARBA00022695"/>
    </source>
</evidence>
<dbReference type="Pfam" id="PF04561">
    <property type="entry name" value="RNA_pol_Rpb2_2"/>
    <property type="match status" value="1"/>
</dbReference>
<dbReference type="InterPro" id="IPR042107">
    <property type="entry name" value="DNA-dir_RNA_pol_bsu_ext_1_sf"/>
</dbReference>
<dbReference type="InterPro" id="IPR019462">
    <property type="entry name" value="DNA-dir_RNA_pol_bsu_external_1"/>
</dbReference>
<dbReference type="GO" id="GO:0000428">
    <property type="term" value="C:DNA-directed RNA polymerase complex"/>
    <property type="evidence" value="ECO:0007669"/>
    <property type="project" value="UniProtKB-KW"/>
</dbReference>
<evidence type="ECO:0000259" key="10">
    <source>
        <dbReference type="Pfam" id="PF00562"/>
    </source>
</evidence>
<dbReference type="InterPro" id="IPR007644">
    <property type="entry name" value="RNA_pol_bsu_protrusion"/>
</dbReference>
<feature type="region of interest" description="Disordered" evidence="9">
    <location>
        <begin position="1108"/>
        <end position="1150"/>
    </location>
</feature>
<dbReference type="InterPro" id="IPR007645">
    <property type="entry name" value="RNA_pol_Rpb2_3"/>
</dbReference>
<dbReference type="GO" id="GO:0003677">
    <property type="term" value="F:DNA binding"/>
    <property type="evidence" value="ECO:0007669"/>
    <property type="project" value="UniProtKB-UniRule"/>
</dbReference>
<evidence type="ECO:0000256" key="5">
    <source>
        <dbReference type="ARBA" id="ARBA00048552"/>
    </source>
</evidence>
<proteinExistence type="inferred from homology"/>
<keyword evidence="3 6" id="KW-0548">Nucleotidyltransferase</keyword>
<evidence type="ECO:0000256" key="7">
    <source>
        <dbReference type="RuleBase" id="RU000434"/>
    </source>
</evidence>
<dbReference type="AlphaFoldDB" id="A0A1F5FUV0"/>
<dbReference type="Pfam" id="PF04560">
    <property type="entry name" value="RNA_pol_Rpb2_7"/>
    <property type="match status" value="1"/>
</dbReference>
<dbReference type="InterPro" id="IPR010243">
    <property type="entry name" value="RNA_pol_bsu_bac"/>
</dbReference>
<organism evidence="16 17">
    <name type="scientific">Candidatus Collierbacteria bacterium RIFOXYD1_FULL_40_9</name>
    <dbReference type="NCBI Taxonomy" id="1817731"/>
    <lineage>
        <taxon>Bacteria</taxon>
        <taxon>Candidatus Collieribacteriota</taxon>
    </lineage>
</organism>
<dbReference type="Gene3D" id="3.90.1100.10">
    <property type="match status" value="1"/>
</dbReference>
<evidence type="ECO:0000256" key="9">
    <source>
        <dbReference type="SAM" id="MobiDB-lite"/>
    </source>
</evidence>
<dbReference type="Gene3D" id="2.40.50.150">
    <property type="match status" value="1"/>
</dbReference>
<dbReference type="PROSITE" id="PS01166">
    <property type="entry name" value="RNA_POL_BETA"/>
    <property type="match status" value="1"/>
</dbReference>
<dbReference type="EC" id="2.7.7.6" evidence="6 8"/>
<dbReference type="GO" id="GO:0003899">
    <property type="term" value="F:DNA-directed RNA polymerase activity"/>
    <property type="evidence" value="ECO:0007669"/>
    <property type="project" value="UniProtKB-UniRule"/>
</dbReference>
<feature type="compositionally biased region" description="Acidic residues" evidence="9">
    <location>
        <begin position="1118"/>
        <end position="1139"/>
    </location>
</feature>
<comment type="similarity">
    <text evidence="6 7">Belongs to the RNA polymerase beta chain family.</text>
</comment>
<dbReference type="Pfam" id="PF04565">
    <property type="entry name" value="RNA_pol_Rpb2_3"/>
    <property type="match status" value="1"/>
</dbReference>
<dbReference type="Gene3D" id="2.30.150.10">
    <property type="entry name" value="DNA-directed RNA polymerase, beta subunit, external 1 domain"/>
    <property type="match status" value="1"/>
</dbReference>
<protein>
    <recommendedName>
        <fullName evidence="6 8">DNA-directed RNA polymerase subunit beta</fullName>
        <shortName evidence="6">RNAP subunit beta</shortName>
        <ecNumber evidence="6 8">2.7.7.6</ecNumber>
    </recommendedName>
    <alternativeName>
        <fullName evidence="6">RNA polymerase subunit beta</fullName>
    </alternativeName>
    <alternativeName>
        <fullName evidence="6">Transcriptase subunit beta</fullName>
    </alternativeName>
</protein>
<dbReference type="SUPFAM" id="SSF64484">
    <property type="entry name" value="beta and beta-prime subunits of DNA dependent RNA-polymerase"/>
    <property type="match status" value="1"/>
</dbReference>
<evidence type="ECO:0000256" key="1">
    <source>
        <dbReference type="ARBA" id="ARBA00022478"/>
    </source>
</evidence>
<evidence type="ECO:0000313" key="16">
    <source>
        <dbReference type="EMBL" id="OGD83389.1"/>
    </source>
</evidence>
<dbReference type="Gene3D" id="3.90.1800.10">
    <property type="entry name" value="RNA polymerase alpha subunit dimerisation domain"/>
    <property type="match status" value="1"/>
</dbReference>
<evidence type="ECO:0000259" key="15">
    <source>
        <dbReference type="Pfam" id="PF10385"/>
    </source>
</evidence>
<evidence type="ECO:0000259" key="14">
    <source>
        <dbReference type="Pfam" id="PF04565"/>
    </source>
</evidence>
<dbReference type="Pfam" id="PF00562">
    <property type="entry name" value="RNA_pol_Rpb2_6"/>
    <property type="match status" value="1"/>
</dbReference>
<evidence type="ECO:0000259" key="11">
    <source>
        <dbReference type="Pfam" id="PF04560"/>
    </source>
</evidence>
<dbReference type="Pfam" id="PF04563">
    <property type="entry name" value="RNA_pol_Rpb2_1"/>
    <property type="match status" value="1"/>
</dbReference>
<dbReference type="InterPro" id="IPR007120">
    <property type="entry name" value="DNA-dir_RNAP_su2_dom"/>
</dbReference>
<keyword evidence="4 6" id="KW-0804">Transcription</keyword>
<evidence type="ECO:0000256" key="8">
    <source>
        <dbReference type="RuleBase" id="RU363031"/>
    </source>
</evidence>
<evidence type="ECO:0000256" key="6">
    <source>
        <dbReference type="HAMAP-Rule" id="MF_01321"/>
    </source>
</evidence>
<evidence type="ECO:0000256" key="4">
    <source>
        <dbReference type="ARBA" id="ARBA00023163"/>
    </source>
</evidence>
<comment type="caution">
    <text evidence="16">The sequence shown here is derived from an EMBL/GenBank/DDBJ whole genome shotgun (WGS) entry which is preliminary data.</text>
</comment>
<keyword evidence="2 6" id="KW-0808">Transferase</keyword>
<comment type="function">
    <text evidence="6 8">DNA-dependent RNA polymerase catalyzes the transcription of DNA into RNA using the four ribonucleoside triphosphates as substrates.</text>
</comment>
<dbReference type="InterPro" id="IPR007642">
    <property type="entry name" value="RNA_pol_Rpb2_2"/>
</dbReference>
<gene>
    <name evidence="6" type="primary">rpoB</name>
    <name evidence="16" type="ORF">A2572_02915</name>
</gene>
<dbReference type="Gene3D" id="3.90.1110.10">
    <property type="entry name" value="RNA polymerase Rpb2, domain 2"/>
    <property type="match status" value="1"/>
</dbReference>
<keyword evidence="1 6" id="KW-0240">DNA-directed RNA polymerase</keyword>
<comment type="catalytic activity">
    <reaction evidence="5 6 8">
        <text>RNA(n) + a ribonucleoside 5'-triphosphate = RNA(n+1) + diphosphate</text>
        <dbReference type="Rhea" id="RHEA:21248"/>
        <dbReference type="Rhea" id="RHEA-COMP:14527"/>
        <dbReference type="Rhea" id="RHEA-COMP:17342"/>
        <dbReference type="ChEBI" id="CHEBI:33019"/>
        <dbReference type="ChEBI" id="CHEBI:61557"/>
        <dbReference type="ChEBI" id="CHEBI:140395"/>
        <dbReference type="EC" id="2.7.7.6"/>
    </reaction>
</comment>
<dbReference type="Gene3D" id="2.40.50.100">
    <property type="match status" value="1"/>
</dbReference>
<name>A0A1F5FUV0_9BACT</name>
<feature type="domain" description="RNA polymerase Rpb2" evidence="11">
    <location>
        <begin position="1009"/>
        <end position="1080"/>
    </location>
</feature>
<dbReference type="GO" id="GO:0032549">
    <property type="term" value="F:ribonucleoside binding"/>
    <property type="evidence" value="ECO:0007669"/>
    <property type="project" value="InterPro"/>
</dbReference>
<dbReference type="InterPro" id="IPR037033">
    <property type="entry name" value="DNA-dir_RNAP_su2_hyb_sf"/>
</dbReference>
<feature type="domain" description="DNA-directed RNA polymerase beta subunit external 1" evidence="15">
    <location>
        <begin position="477"/>
        <end position="538"/>
    </location>
</feature>
<dbReference type="Gene3D" id="2.40.270.10">
    <property type="entry name" value="DNA-directed RNA polymerase, subunit 2, domain 6"/>
    <property type="match status" value="2"/>
</dbReference>
<feature type="domain" description="DNA-directed RNA polymerase subunit 2 hybrid-binding" evidence="10">
    <location>
        <begin position="643"/>
        <end position="1007"/>
    </location>
</feature>
<dbReference type="EMBL" id="MFAQ01000018">
    <property type="protein sequence ID" value="OGD83389.1"/>
    <property type="molecule type" value="Genomic_DNA"/>
</dbReference>
<evidence type="ECO:0000313" key="17">
    <source>
        <dbReference type="Proteomes" id="UP000179237"/>
    </source>
</evidence>
<dbReference type="NCBIfam" id="NF001616">
    <property type="entry name" value="PRK00405.1"/>
    <property type="match status" value="1"/>
</dbReference>
<evidence type="ECO:0000259" key="13">
    <source>
        <dbReference type="Pfam" id="PF04563"/>
    </source>
</evidence>
<comment type="subunit">
    <text evidence="6 8">The RNAP catalytic core consists of 2 alpha, 1 beta, 1 beta' and 1 omega subunit. When a sigma factor is associated with the core the holoenzyme is formed, which can initiate transcription.</text>
</comment>
<dbReference type="PANTHER" id="PTHR20856">
    <property type="entry name" value="DNA-DIRECTED RNA POLYMERASE I SUBUNIT 2"/>
    <property type="match status" value="1"/>
</dbReference>
<feature type="domain" description="RNA polymerase beta subunit protrusion" evidence="13">
    <location>
        <begin position="21"/>
        <end position="370"/>
    </location>
</feature>
<dbReference type="CDD" id="cd00653">
    <property type="entry name" value="RNA_pol_B_RPB2"/>
    <property type="match status" value="1"/>
</dbReference>
<feature type="domain" description="RNA polymerase Rpb2" evidence="12">
    <location>
        <begin position="134"/>
        <end position="328"/>
    </location>
</feature>
<reference evidence="16 17" key="1">
    <citation type="journal article" date="2016" name="Nat. Commun.">
        <title>Thousands of microbial genomes shed light on interconnected biogeochemical processes in an aquifer system.</title>
        <authorList>
            <person name="Anantharaman K."/>
            <person name="Brown C.T."/>
            <person name="Hug L.A."/>
            <person name="Sharon I."/>
            <person name="Castelle C.J."/>
            <person name="Probst A.J."/>
            <person name="Thomas B.C."/>
            <person name="Singh A."/>
            <person name="Wilkins M.J."/>
            <person name="Karaoz U."/>
            <person name="Brodie E.L."/>
            <person name="Williams K.H."/>
            <person name="Hubbard S.S."/>
            <person name="Banfield J.F."/>
        </authorList>
    </citation>
    <scope>NUCLEOTIDE SEQUENCE [LARGE SCALE GENOMIC DNA]</scope>
</reference>
<feature type="domain" description="RNA polymerase Rpb2" evidence="14">
    <location>
        <begin position="390"/>
        <end position="457"/>
    </location>
</feature>
<dbReference type="Pfam" id="PF10385">
    <property type="entry name" value="RNA_pol_Rpb2_45"/>
    <property type="match status" value="1"/>
</dbReference>
<dbReference type="InterPro" id="IPR015712">
    <property type="entry name" value="DNA-dir_RNA_pol_su2"/>
</dbReference>
<dbReference type="GO" id="GO:0006351">
    <property type="term" value="P:DNA-templated transcription"/>
    <property type="evidence" value="ECO:0007669"/>
    <property type="project" value="UniProtKB-UniRule"/>
</dbReference>
<dbReference type="Proteomes" id="UP000179237">
    <property type="component" value="Unassembled WGS sequence"/>
</dbReference>
<evidence type="ECO:0000259" key="12">
    <source>
        <dbReference type="Pfam" id="PF04561"/>
    </source>
</evidence>